<evidence type="ECO:0000313" key="2">
    <source>
        <dbReference type="Proteomes" id="UP000606786"/>
    </source>
</evidence>
<dbReference type="AlphaFoldDB" id="A0A811UQU4"/>
<protein>
    <submittedName>
        <fullName evidence="1">(Mediterranean fruit fly) hypothetical protein</fullName>
    </submittedName>
</protein>
<proteinExistence type="predicted"/>
<evidence type="ECO:0000313" key="1">
    <source>
        <dbReference type="EMBL" id="CAD7001280.1"/>
    </source>
</evidence>
<keyword evidence="2" id="KW-1185">Reference proteome</keyword>
<organism evidence="1 2">
    <name type="scientific">Ceratitis capitata</name>
    <name type="common">Mediterranean fruit fly</name>
    <name type="synonym">Tephritis capitata</name>
    <dbReference type="NCBI Taxonomy" id="7213"/>
    <lineage>
        <taxon>Eukaryota</taxon>
        <taxon>Metazoa</taxon>
        <taxon>Ecdysozoa</taxon>
        <taxon>Arthropoda</taxon>
        <taxon>Hexapoda</taxon>
        <taxon>Insecta</taxon>
        <taxon>Pterygota</taxon>
        <taxon>Neoptera</taxon>
        <taxon>Endopterygota</taxon>
        <taxon>Diptera</taxon>
        <taxon>Brachycera</taxon>
        <taxon>Muscomorpha</taxon>
        <taxon>Tephritoidea</taxon>
        <taxon>Tephritidae</taxon>
        <taxon>Ceratitis</taxon>
        <taxon>Ceratitis</taxon>
    </lineage>
</organism>
<gene>
    <name evidence="1" type="ORF">CCAP1982_LOCUS9778</name>
</gene>
<dbReference type="Proteomes" id="UP000606786">
    <property type="component" value="Unassembled WGS sequence"/>
</dbReference>
<dbReference type="EMBL" id="CAJHJT010000023">
    <property type="protein sequence ID" value="CAD7001280.1"/>
    <property type="molecule type" value="Genomic_DNA"/>
</dbReference>
<name>A0A811UQU4_CERCA</name>
<reference evidence="1" key="1">
    <citation type="submission" date="2020-11" db="EMBL/GenBank/DDBJ databases">
        <authorList>
            <person name="Whitehead M."/>
        </authorList>
    </citation>
    <scope>NUCLEOTIDE SEQUENCE</scope>
    <source>
        <strain evidence="1">EGII</strain>
    </source>
</reference>
<sequence length="82" mass="9522">MALNERTNADDTFWMTSEVHNLAFGLHYKIQEEEPVGILKSNLNPYLLNKIFALRMDTLADLKSECRGQKEWPEKITRVLGQ</sequence>
<comment type="caution">
    <text evidence="1">The sequence shown here is derived from an EMBL/GenBank/DDBJ whole genome shotgun (WGS) entry which is preliminary data.</text>
</comment>
<accession>A0A811UQU4</accession>